<protein>
    <recommendedName>
        <fullName evidence="1">Myb/SANT-like domain-containing protein</fullName>
    </recommendedName>
</protein>
<dbReference type="Pfam" id="PF12776">
    <property type="entry name" value="Myb_DNA-bind_3"/>
    <property type="match status" value="1"/>
</dbReference>
<reference evidence="2" key="1">
    <citation type="journal article" date="2021" name="New Phytol.">
        <title>Evolutionary innovations through gain and loss of genes in the ectomycorrhizal Boletales.</title>
        <authorList>
            <person name="Wu G."/>
            <person name="Miyauchi S."/>
            <person name="Morin E."/>
            <person name="Kuo A."/>
            <person name="Drula E."/>
            <person name="Varga T."/>
            <person name="Kohler A."/>
            <person name="Feng B."/>
            <person name="Cao Y."/>
            <person name="Lipzen A."/>
            <person name="Daum C."/>
            <person name="Hundley H."/>
            <person name="Pangilinan J."/>
            <person name="Johnson J."/>
            <person name="Barry K."/>
            <person name="LaButti K."/>
            <person name="Ng V."/>
            <person name="Ahrendt S."/>
            <person name="Min B."/>
            <person name="Choi I.G."/>
            <person name="Park H."/>
            <person name="Plett J.M."/>
            <person name="Magnuson J."/>
            <person name="Spatafora J.W."/>
            <person name="Nagy L.G."/>
            <person name="Henrissat B."/>
            <person name="Grigoriev I.V."/>
            <person name="Yang Z.L."/>
            <person name="Xu J."/>
            <person name="Martin F.M."/>
        </authorList>
    </citation>
    <scope>NUCLEOTIDE SEQUENCE</scope>
    <source>
        <strain evidence="2">KKN 215</strain>
    </source>
</reference>
<comment type="caution">
    <text evidence="2">The sequence shown here is derived from an EMBL/GenBank/DDBJ whole genome shotgun (WGS) entry which is preliminary data.</text>
</comment>
<dbReference type="PANTHER" id="PTHR46929:SF3">
    <property type="entry name" value="MYB_SANT-LIKE DOMAIN-CONTAINING PROTEIN"/>
    <property type="match status" value="1"/>
</dbReference>
<evidence type="ECO:0000313" key="3">
    <source>
        <dbReference type="Proteomes" id="UP000813824"/>
    </source>
</evidence>
<dbReference type="InterPro" id="IPR024752">
    <property type="entry name" value="Myb/SANT-like_dom"/>
</dbReference>
<dbReference type="AlphaFoldDB" id="A0A8K0UI53"/>
<name>A0A8K0UI53_9AGAR</name>
<evidence type="ECO:0000313" key="2">
    <source>
        <dbReference type="EMBL" id="KAH8092687.1"/>
    </source>
</evidence>
<keyword evidence="3" id="KW-1185">Reference proteome</keyword>
<sequence length="240" mass="26382">MIAIDAISCLFSRVERTKCVVSSFSFPHLFLSSPLSSHSTEPSSFAMAVTQQQHPDPQEQHVPFAPLDPQPPAAIPEVPAPAAPVPALTAPQRTTWNLEEDTILINGLLNAKAQGQVSDNGFKKVVFQTIHAQFDKLGFPKSLEACAGRTATKDFNIVNTLRNLSGFGWDPETCVVVADDHVWEAYLVAAKFRRKPFPLFDKCAQLWNNAVATGQDAFRIPDAVQVCHKSRMLCLRSLLS</sequence>
<gene>
    <name evidence="2" type="ORF">BXZ70DRAFT_453899</name>
</gene>
<organism evidence="2 3">
    <name type="scientific">Cristinia sonorae</name>
    <dbReference type="NCBI Taxonomy" id="1940300"/>
    <lineage>
        <taxon>Eukaryota</taxon>
        <taxon>Fungi</taxon>
        <taxon>Dikarya</taxon>
        <taxon>Basidiomycota</taxon>
        <taxon>Agaricomycotina</taxon>
        <taxon>Agaricomycetes</taxon>
        <taxon>Agaricomycetidae</taxon>
        <taxon>Agaricales</taxon>
        <taxon>Pleurotineae</taxon>
        <taxon>Stephanosporaceae</taxon>
        <taxon>Cristinia</taxon>
    </lineage>
</organism>
<dbReference type="Proteomes" id="UP000813824">
    <property type="component" value="Unassembled WGS sequence"/>
</dbReference>
<dbReference type="EMBL" id="JAEVFJ010000031">
    <property type="protein sequence ID" value="KAH8092687.1"/>
    <property type="molecule type" value="Genomic_DNA"/>
</dbReference>
<evidence type="ECO:0000259" key="1">
    <source>
        <dbReference type="Pfam" id="PF12776"/>
    </source>
</evidence>
<feature type="domain" description="Myb/SANT-like" evidence="1">
    <location>
        <begin position="95"/>
        <end position="186"/>
    </location>
</feature>
<proteinExistence type="predicted"/>
<dbReference type="PANTHER" id="PTHR46929">
    <property type="entry name" value="EXPRESSED PROTEIN"/>
    <property type="match status" value="1"/>
</dbReference>
<dbReference type="OrthoDB" id="76215at2759"/>
<accession>A0A8K0UI53</accession>